<keyword evidence="1" id="KW-0812">Transmembrane</keyword>
<evidence type="ECO:0000313" key="3">
    <source>
        <dbReference type="EMBL" id="SDS86250.1"/>
    </source>
</evidence>
<protein>
    <recommendedName>
        <fullName evidence="6">YcxB-like protein</fullName>
    </recommendedName>
</protein>
<feature type="transmembrane region" description="Helical" evidence="1">
    <location>
        <begin position="43"/>
        <end position="60"/>
    </location>
</feature>
<evidence type="ECO:0000256" key="1">
    <source>
        <dbReference type="SAM" id="Phobius"/>
    </source>
</evidence>
<keyword evidence="5" id="KW-1185">Reference proteome</keyword>
<keyword evidence="1" id="KW-1133">Transmembrane helix</keyword>
<dbReference type="EMBL" id="SODL02000001">
    <property type="protein sequence ID" value="MCP2365970.1"/>
    <property type="molecule type" value="Genomic_DNA"/>
</dbReference>
<evidence type="ECO:0008006" key="6">
    <source>
        <dbReference type="Google" id="ProtNLM"/>
    </source>
</evidence>
<accession>A0A1H1VP30</accession>
<reference evidence="3" key="2">
    <citation type="submission" date="2016-10" db="EMBL/GenBank/DDBJ databases">
        <authorList>
            <person name="de Groot N.N."/>
        </authorList>
    </citation>
    <scope>NUCLEOTIDE SEQUENCE [LARGE SCALE GENOMIC DNA]</scope>
    <source>
        <strain evidence="3">CPCC 202695</strain>
    </source>
</reference>
<organism evidence="3 4">
    <name type="scientific">Agromyces flavus</name>
    <dbReference type="NCBI Taxonomy" id="589382"/>
    <lineage>
        <taxon>Bacteria</taxon>
        <taxon>Bacillati</taxon>
        <taxon>Actinomycetota</taxon>
        <taxon>Actinomycetes</taxon>
        <taxon>Micrococcales</taxon>
        <taxon>Microbacteriaceae</taxon>
        <taxon>Agromyces</taxon>
    </lineage>
</organism>
<dbReference type="EMBL" id="LT629755">
    <property type="protein sequence ID" value="SDS86250.1"/>
    <property type="molecule type" value="Genomic_DNA"/>
</dbReference>
<feature type="transmembrane region" description="Helical" evidence="1">
    <location>
        <begin position="66"/>
        <end position="86"/>
    </location>
</feature>
<evidence type="ECO:0000313" key="5">
    <source>
        <dbReference type="Proteomes" id="UP000893823"/>
    </source>
</evidence>
<evidence type="ECO:0000313" key="4">
    <source>
        <dbReference type="Proteomes" id="UP000199482"/>
    </source>
</evidence>
<dbReference type="Proteomes" id="UP000893823">
    <property type="component" value="Unassembled WGS sequence"/>
</dbReference>
<sequence length="176" mass="18601">MGSEESAVEDRAQDEGTREFVAGADTARRLADGYVRYVNTRPVAIAILAALAVVGVVLAVTVFGSWIGAVLLVGCEAVGAWIGVIVQRGRFTRQVRSVAAEGLRMRLDARPDGLWLQTALSEGHVQYGAFGSLVVSGDAVLLKTSNGSSYTVLPAELFPPETLARVRQRISDAAAS</sequence>
<evidence type="ECO:0000313" key="2">
    <source>
        <dbReference type="EMBL" id="MCP2365970.1"/>
    </source>
</evidence>
<reference evidence="2" key="3">
    <citation type="submission" date="2022-06" db="EMBL/GenBank/DDBJ databases">
        <title>Genomic Encyclopedia of Type Strains, Phase III (KMG-III): the genomes of soil and plant-associated and newly described type strains.</title>
        <authorList>
            <person name="Whitman W."/>
        </authorList>
    </citation>
    <scope>NUCLEOTIDE SEQUENCE</scope>
    <source>
        <strain evidence="2">CPCC 202695</strain>
    </source>
</reference>
<name>A0A1H1VP30_9MICO</name>
<keyword evidence="1" id="KW-0472">Membrane</keyword>
<reference evidence="4" key="1">
    <citation type="submission" date="2016-10" db="EMBL/GenBank/DDBJ databases">
        <authorList>
            <person name="Varghese N."/>
            <person name="Submissions S."/>
        </authorList>
    </citation>
    <scope>NUCLEOTIDE SEQUENCE [LARGE SCALE GENOMIC DNA]</scope>
    <source>
        <strain evidence="4">CPCC 202695</strain>
    </source>
</reference>
<dbReference type="RefSeq" id="WP_092671792.1">
    <property type="nucleotide sequence ID" value="NZ_BMDN01000001.1"/>
</dbReference>
<gene>
    <name evidence="2" type="ORF">BCL57_000112</name>
    <name evidence="3" type="ORF">SAMN04489721_2044</name>
</gene>
<dbReference type="Proteomes" id="UP000199482">
    <property type="component" value="Chromosome I"/>
</dbReference>
<dbReference type="AlphaFoldDB" id="A0A1H1VP30"/>
<proteinExistence type="predicted"/>